<keyword evidence="1" id="KW-0472">Membrane</keyword>
<organism evidence="2 3">
    <name type="scientific">Acidianus brierleyi</name>
    <dbReference type="NCBI Taxonomy" id="41673"/>
    <lineage>
        <taxon>Archaea</taxon>
        <taxon>Thermoproteota</taxon>
        <taxon>Thermoprotei</taxon>
        <taxon>Sulfolobales</taxon>
        <taxon>Sulfolobaceae</taxon>
        <taxon>Acidianus</taxon>
    </lineage>
</organism>
<proteinExistence type="predicted"/>
<dbReference type="AlphaFoldDB" id="A0A2U9ICQ1"/>
<feature type="transmembrane region" description="Helical" evidence="1">
    <location>
        <begin position="175"/>
        <end position="195"/>
    </location>
</feature>
<evidence type="ECO:0000313" key="2">
    <source>
        <dbReference type="EMBL" id="AWR93764.1"/>
    </source>
</evidence>
<dbReference type="KEGG" id="abri:DFR85_03175"/>
<sequence length="236" mass="26802">MIMKLLALLVIPLLLLIVNSDVLYFYSANNFFYVTNVMQPQEYNNFNFINNNYILSSSSYTSSNNGSIIILGYMATLPPKPNTYYTINSTSFEINVPTYSKLYIIPIIYNISNSSPKLAFSNISLTFIGRSSHIFSLVNNGNALNKTFCLQLLNNFYSVNIIWCLSAPQPPPGTYYANIFMMIVVSISGANYVYFWNLSITQIIGLPPPPPQPYTYIKEYQLNQIEIVKIIDSLYS</sequence>
<accession>A0A2U9ICQ1</accession>
<protein>
    <submittedName>
        <fullName evidence="2">Uncharacterized protein</fullName>
    </submittedName>
</protein>
<reference evidence="2 3" key="1">
    <citation type="submission" date="2018-05" db="EMBL/GenBank/DDBJ databases">
        <title>Complete Genome Sequences of Extremely Thermoacidophilic, Metal-Mobilizing Type-Strain Members of the Archaeal Family Sulfolobaceae: Acidianus brierleyi DSM-1651T, Acidianus sulfidivorans DSM-18786T, Metallosphaera hakonensis DSM-7519T, and Metallosphaera prunae DSM-10039T.</title>
        <authorList>
            <person name="Counts J.A."/>
            <person name="Kelly R.M."/>
        </authorList>
    </citation>
    <scope>NUCLEOTIDE SEQUENCE [LARGE SCALE GENOMIC DNA]</scope>
    <source>
        <strain evidence="2 3">DSM 1651</strain>
    </source>
</reference>
<keyword evidence="1" id="KW-0812">Transmembrane</keyword>
<evidence type="ECO:0000313" key="3">
    <source>
        <dbReference type="Proteomes" id="UP000248044"/>
    </source>
</evidence>
<evidence type="ECO:0000256" key="1">
    <source>
        <dbReference type="SAM" id="Phobius"/>
    </source>
</evidence>
<dbReference type="EMBL" id="CP029289">
    <property type="protein sequence ID" value="AWR93764.1"/>
    <property type="molecule type" value="Genomic_DNA"/>
</dbReference>
<name>A0A2U9ICQ1_9CREN</name>
<keyword evidence="1" id="KW-1133">Transmembrane helix</keyword>
<gene>
    <name evidence="2" type="ORF">DFR85_03175</name>
</gene>
<dbReference type="Proteomes" id="UP000248044">
    <property type="component" value="Chromosome"/>
</dbReference>
<keyword evidence="3" id="KW-1185">Reference proteome</keyword>